<gene>
    <name evidence="2" type="ORF">GCM10023217_16250</name>
</gene>
<reference evidence="3" key="1">
    <citation type="journal article" date="2019" name="Int. J. Syst. Evol. Microbiol.">
        <title>The Global Catalogue of Microorganisms (GCM) 10K type strain sequencing project: providing services to taxonomists for standard genome sequencing and annotation.</title>
        <authorList>
            <consortium name="The Broad Institute Genomics Platform"/>
            <consortium name="The Broad Institute Genome Sequencing Center for Infectious Disease"/>
            <person name="Wu L."/>
            <person name="Ma J."/>
        </authorList>
    </citation>
    <scope>NUCLEOTIDE SEQUENCE [LARGE SCALE GENOMIC DNA]</scope>
    <source>
        <strain evidence="3">JCM 18077</strain>
    </source>
</reference>
<comment type="caution">
    <text evidence="2">The sequence shown here is derived from an EMBL/GenBank/DDBJ whole genome shotgun (WGS) entry which is preliminary data.</text>
</comment>
<dbReference type="Proteomes" id="UP001500822">
    <property type="component" value="Unassembled WGS sequence"/>
</dbReference>
<evidence type="ECO:0000313" key="2">
    <source>
        <dbReference type="EMBL" id="GAA4747122.1"/>
    </source>
</evidence>
<proteinExistence type="predicted"/>
<dbReference type="EMBL" id="BAABIE010000006">
    <property type="protein sequence ID" value="GAA4747122.1"/>
    <property type="molecule type" value="Genomic_DNA"/>
</dbReference>
<feature type="compositionally biased region" description="Polar residues" evidence="1">
    <location>
        <begin position="99"/>
        <end position="122"/>
    </location>
</feature>
<organism evidence="2 3">
    <name type="scientific">Gordonia alkaliphila</name>
    <dbReference type="NCBI Taxonomy" id="1053547"/>
    <lineage>
        <taxon>Bacteria</taxon>
        <taxon>Bacillati</taxon>
        <taxon>Actinomycetota</taxon>
        <taxon>Actinomycetes</taxon>
        <taxon>Mycobacteriales</taxon>
        <taxon>Gordoniaceae</taxon>
        <taxon>Gordonia</taxon>
    </lineage>
</organism>
<keyword evidence="3" id="KW-1185">Reference proteome</keyword>
<name>A0ABP8Z5C5_9ACTN</name>
<accession>A0ABP8Z5C5</accession>
<protein>
    <submittedName>
        <fullName evidence="2">Uncharacterized protein</fullName>
    </submittedName>
</protein>
<feature type="region of interest" description="Disordered" evidence="1">
    <location>
        <begin position="1"/>
        <end position="22"/>
    </location>
</feature>
<evidence type="ECO:0000313" key="3">
    <source>
        <dbReference type="Proteomes" id="UP001500822"/>
    </source>
</evidence>
<sequence>MSARRTPHRGAAADGRWPRVDDVPAPRFSRAAAGLLPLSVAAAMALTGCSSDESTGADPNRGCDPTSSAQAADLRPIELPPAHVAVLEPGTGELRVPTSAPTTETPQRVTLDTKSSETSVIGNQGEEPTTTTEELSTPLTARAGCTDPKNLEFTLGAITSPDEALNPALATFDGADGGVTYADGLSPMSLRLFPPANADQPAIRAIEQSLVSAFTYALPLPTEPIGVGARWRTERTVTAATTVTQEIVATLTKWEGDVLTVDIAVDETPTSTVFRIPGSASTLDLTRYANSGTGTVTVDLTRLLPTSAQLAMKGARELVGADPNRPIIQQTSLTLRWNRTD</sequence>
<feature type="region of interest" description="Disordered" evidence="1">
    <location>
        <begin position="93"/>
        <end position="136"/>
    </location>
</feature>
<feature type="compositionally biased region" description="Low complexity" evidence="1">
    <location>
        <begin position="126"/>
        <end position="136"/>
    </location>
</feature>
<evidence type="ECO:0000256" key="1">
    <source>
        <dbReference type="SAM" id="MobiDB-lite"/>
    </source>
</evidence>